<keyword evidence="4" id="KW-1185">Reference proteome</keyword>
<name>A0A9X2CM22_9GAMM</name>
<protein>
    <submittedName>
        <fullName evidence="3">GIY-YIG nuclease family protein</fullName>
    </submittedName>
</protein>
<dbReference type="CDD" id="cd10448">
    <property type="entry name" value="GIY-YIG_unchar_3"/>
    <property type="match status" value="1"/>
</dbReference>
<dbReference type="Pfam" id="PF01541">
    <property type="entry name" value="GIY-YIG"/>
    <property type="match status" value="1"/>
</dbReference>
<dbReference type="SUPFAM" id="SSF82771">
    <property type="entry name" value="GIY-YIG endonuclease"/>
    <property type="match status" value="1"/>
</dbReference>
<dbReference type="InterPro" id="IPR050190">
    <property type="entry name" value="UPF0213_domain"/>
</dbReference>
<dbReference type="Proteomes" id="UP001139333">
    <property type="component" value="Unassembled WGS sequence"/>
</dbReference>
<dbReference type="InterPro" id="IPR035901">
    <property type="entry name" value="GIY-YIG_endonuc_sf"/>
</dbReference>
<evidence type="ECO:0000259" key="2">
    <source>
        <dbReference type="PROSITE" id="PS50164"/>
    </source>
</evidence>
<evidence type="ECO:0000313" key="3">
    <source>
        <dbReference type="EMBL" id="MCL1143269.1"/>
    </source>
</evidence>
<evidence type="ECO:0000313" key="4">
    <source>
        <dbReference type="Proteomes" id="UP001139333"/>
    </source>
</evidence>
<dbReference type="PANTHER" id="PTHR34477">
    <property type="entry name" value="UPF0213 PROTEIN YHBQ"/>
    <property type="match status" value="1"/>
</dbReference>
<dbReference type="SMART" id="SM00465">
    <property type="entry name" value="GIYc"/>
    <property type="match status" value="1"/>
</dbReference>
<evidence type="ECO:0000256" key="1">
    <source>
        <dbReference type="ARBA" id="ARBA00007435"/>
    </source>
</evidence>
<organism evidence="3 4">
    <name type="scientific">Shewanella gaetbuli</name>
    <dbReference type="NCBI Taxonomy" id="220752"/>
    <lineage>
        <taxon>Bacteria</taxon>
        <taxon>Pseudomonadati</taxon>
        <taxon>Pseudomonadota</taxon>
        <taxon>Gammaproteobacteria</taxon>
        <taxon>Alteromonadales</taxon>
        <taxon>Shewanellaceae</taxon>
        <taxon>Shewanella</taxon>
    </lineage>
</organism>
<comment type="similarity">
    <text evidence="1">Belongs to the UPF0213 family.</text>
</comment>
<proteinExistence type="inferred from homology"/>
<accession>A0A9X2CM22</accession>
<dbReference type="PROSITE" id="PS50164">
    <property type="entry name" value="GIY_YIG"/>
    <property type="match status" value="1"/>
</dbReference>
<dbReference type="EMBL" id="JAKIKP010000007">
    <property type="protein sequence ID" value="MCL1143269.1"/>
    <property type="molecule type" value="Genomic_DNA"/>
</dbReference>
<reference evidence="3" key="1">
    <citation type="submission" date="2022-01" db="EMBL/GenBank/DDBJ databases">
        <title>Whole genome-based taxonomy of the Shewanellaceae.</title>
        <authorList>
            <person name="Martin-Rodriguez A.J."/>
        </authorList>
    </citation>
    <scope>NUCLEOTIDE SEQUENCE</scope>
    <source>
        <strain evidence="3">DSM 16422</strain>
    </source>
</reference>
<dbReference type="Gene3D" id="3.40.1440.10">
    <property type="entry name" value="GIY-YIG endonuclease"/>
    <property type="match status" value="1"/>
</dbReference>
<comment type="caution">
    <text evidence="3">The sequence shown here is derived from an EMBL/GenBank/DDBJ whole genome shotgun (WGS) entry which is preliminary data.</text>
</comment>
<gene>
    <name evidence="3" type="ORF">L2672_11245</name>
</gene>
<sequence length="96" mass="11565">MEQQSYVYILSNKPKGTLYIGVTSSLIKRVYQHKTKMSDGFTSKYNIKNLVYFEMYDDIYDAITREKLLKGWRRDWKIKLIEKNNPNWLDLYTSLI</sequence>
<dbReference type="RefSeq" id="WP_248995943.1">
    <property type="nucleotide sequence ID" value="NZ_JAKIKP010000007.1"/>
</dbReference>
<dbReference type="PANTHER" id="PTHR34477:SF5">
    <property type="entry name" value="BSL5627 PROTEIN"/>
    <property type="match status" value="1"/>
</dbReference>
<dbReference type="AlphaFoldDB" id="A0A9X2CM22"/>
<feature type="domain" description="GIY-YIG" evidence="2">
    <location>
        <begin position="3"/>
        <end position="79"/>
    </location>
</feature>
<dbReference type="InterPro" id="IPR000305">
    <property type="entry name" value="GIY-YIG_endonuc"/>
</dbReference>